<comment type="similarity">
    <text evidence="1">Belongs to the EcnA/EcnB lipoprotein family.</text>
</comment>
<evidence type="ECO:0000313" key="8">
    <source>
        <dbReference type="EMBL" id="KAB7739159.1"/>
    </source>
</evidence>
<dbReference type="InterPro" id="IPR012556">
    <property type="entry name" value="Entericidin"/>
</dbReference>
<comment type="caution">
    <text evidence="8">The sequence shown here is derived from an EMBL/GenBank/DDBJ whole genome shotgun (WGS) entry which is preliminary data.</text>
</comment>
<evidence type="ECO:0000256" key="3">
    <source>
        <dbReference type="ARBA" id="ARBA00022729"/>
    </source>
</evidence>
<evidence type="ECO:0000256" key="4">
    <source>
        <dbReference type="ARBA" id="ARBA00023136"/>
    </source>
</evidence>
<gene>
    <name evidence="8" type="ORF">F2P47_13125</name>
</gene>
<dbReference type="Pfam" id="PF08085">
    <property type="entry name" value="Entericidin"/>
    <property type="match status" value="1"/>
</dbReference>
<keyword evidence="2" id="KW-1003">Cell membrane</keyword>
<keyword evidence="6 8" id="KW-0449">Lipoprotein</keyword>
<protein>
    <submittedName>
        <fullName evidence="8">Entericidin A/B family lipoprotein</fullName>
    </submittedName>
</protein>
<feature type="signal peptide" evidence="7">
    <location>
        <begin position="1"/>
        <end position="21"/>
    </location>
</feature>
<dbReference type="GO" id="GO:0009636">
    <property type="term" value="P:response to toxic substance"/>
    <property type="evidence" value="ECO:0007669"/>
    <property type="project" value="InterPro"/>
</dbReference>
<dbReference type="GO" id="GO:0016020">
    <property type="term" value="C:membrane"/>
    <property type="evidence" value="ECO:0007669"/>
    <property type="project" value="InterPro"/>
</dbReference>
<keyword evidence="4" id="KW-0472">Membrane</keyword>
<keyword evidence="5" id="KW-0564">Palmitate</keyword>
<sequence>MRQNLAIAFICLVVLSGASMALTACNTVEGAGKDVSKAGSEISGEAREHK</sequence>
<evidence type="ECO:0000313" key="9">
    <source>
        <dbReference type="Proteomes" id="UP000468901"/>
    </source>
</evidence>
<feature type="chain" id="PRO_5027046786" evidence="7">
    <location>
        <begin position="22"/>
        <end position="50"/>
    </location>
</feature>
<organism evidence="8 9">
    <name type="scientific">Parvibaculum sedimenti</name>
    <dbReference type="NCBI Taxonomy" id="2608632"/>
    <lineage>
        <taxon>Bacteria</taxon>
        <taxon>Pseudomonadati</taxon>
        <taxon>Pseudomonadota</taxon>
        <taxon>Alphaproteobacteria</taxon>
        <taxon>Hyphomicrobiales</taxon>
        <taxon>Parvibaculaceae</taxon>
        <taxon>Parvibaculum</taxon>
    </lineage>
</organism>
<dbReference type="AlphaFoldDB" id="A0A6N6VFX8"/>
<dbReference type="Proteomes" id="UP000468901">
    <property type="component" value="Unassembled WGS sequence"/>
</dbReference>
<evidence type="ECO:0000256" key="7">
    <source>
        <dbReference type="SAM" id="SignalP"/>
    </source>
</evidence>
<accession>A0A6N6VFX8</accession>
<evidence type="ECO:0000256" key="5">
    <source>
        <dbReference type="ARBA" id="ARBA00023139"/>
    </source>
</evidence>
<dbReference type="EMBL" id="WESC01000012">
    <property type="protein sequence ID" value="KAB7739159.1"/>
    <property type="molecule type" value="Genomic_DNA"/>
</dbReference>
<keyword evidence="9" id="KW-1185">Reference proteome</keyword>
<evidence type="ECO:0000256" key="1">
    <source>
        <dbReference type="ARBA" id="ARBA00010296"/>
    </source>
</evidence>
<name>A0A6N6VFX8_9HYPH</name>
<keyword evidence="3 7" id="KW-0732">Signal</keyword>
<dbReference type="PROSITE" id="PS51257">
    <property type="entry name" value="PROKAR_LIPOPROTEIN"/>
    <property type="match status" value="1"/>
</dbReference>
<evidence type="ECO:0000256" key="2">
    <source>
        <dbReference type="ARBA" id="ARBA00022475"/>
    </source>
</evidence>
<evidence type="ECO:0000256" key="6">
    <source>
        <dbReference type="ARBA" id="ARBA00023288"/>
    </source>
</evidence>
<proteinExistence type="inferred from homology"/>
<reference evidence="8 9" key="1">
    <citation type="submission" date="2019-09" db="EMBL/GenBank/DDBJ databases">
        <title>Parvibaculum sedimenti sp. nov., isolated from sediment.</title>
        <authorList>
            <person name="Wang Y."/>
        </authorList>
    </citation>
    <scope>NUCLEOTIDE SEQUENCE [LARGE SCALE GENOMIC DNA]</scope>
    <source>
        <strain evidence="8 9">HXT-9</strain>
    </source>
</reference>